<evidence type="ECO:0000313" key="2">
    <source>
        <dbReference type="EMBL" id="DAD43638.1"/>
    </source>
</evidence>
<protein>
    <submittedName>
        <fullName evidence="3">Uncharacterized protein</fullName>
    </submittedName>
</protein>
<evidence type="ECO:0000256" key="1">
    <source>
        <dbReference type="SAM" id="Phobius"/>
    </source>
</evidence>
<dbReference type="AlphaFoldDB" id="A0A822ZJ33"/>
<feature type="transmembrane region" description="Helical" evidence="1">
    <location>
        <begin position="6"/>
        <end position="26"/>
    </location>
</feature>
<dbReference type="Proteomes" id="UP000607653">
    <property type="component" value="Unassembled WGS sequence"/>
</dbReference>
<organism evidence="3 4">
    <name type="scientific">Nelumbo nucifera</name>
    <name type="common">Sacred lotus</name>
    <dbReference type="NCBI Taxonomy" id="4432"/>
    <lineage>
        <taxon>Eukaryota</taxon>
        <taxon>Viridiplantae</taxon>
        <taxon>Streptophyta</taxon>
        <taxon>Embryophyta</taxon>
        <taxon>Tracheophyta</taxon>
        <taxon>Spermatophyta</taxon>
        <taxon>Magnoliopsida</taxon>
        <taxon>Proteales</taxon>
        <taxon>Nelumbonaceae</taxon>
        <taxon>Nelumbo</taxon>
    </lineage>
</organism>
<proteinExistence type="predicted"/>
<accession>A0A822ZJ33</accession>
<keyword evidence="1" id="KW-1133">Transmembrane helix</keyword>
<keyword evidence="1" id="KW-0472">Membrane</keyword>
<gene>
    <name evidence="2" type="ORF">HUJ06_001868</name>
    <name evidence="3" type="ORF">HUJ06_001871</name>
</gene>
<dbReference type="EMBL" id="DUZY01000006">
    <property type="protein sequence ID" value="DAD43641.1"/>
    <property type="molecule type" value="Genomic_DNA"/>
</dbReference>
<evidence type="ECO:0000313" key="3">
    <source>
        <dbReference type="EMBL" id="DAD43641.1"/>
    </source>
</evidence>
<sequence>MSCKKNMGVFIIFMGYCLFLIFKMGFTREERAYGRSRSEEILSVLVS</sequence>
<dbReference type="EMBL" id="DUZY01000006">
    <property type="protein sequence ID" value="DAD43638.1"/>
    <property type="molecule type" value="Genomic_DNA"/>
</dbReference>
<comment type="caution">
    <text evidence="3">The sequence shown here is derived from an EMBL/GenBank/DDBJ whole genome shotgun (WGS) entry which is preliminary data.</text>
</comment>
<keyword evidence="4" id="KW-1185">Reference proteome</keyword>
<keyword evidence="1" id="KW-0812">Transmembrane</keyword>
<reference evidence="3 4" key="1">
    <citation type="journal article" date="2020" name="Mol. Biol. Evol.">
        <title>Distinct Expression and Methylation Patterns for Genes with Different Fates following a Single Whole-Genome Duplication in Flowering Plants.</title>
        <authorList>
            <person name="Shi T."/>
            <person name="Rahmani R.S."/>
            <person name="Gugger P.F."/>
            <person name="Wang M."/>
            <person name="Li H."/>
            <person name="Zhang Y."/>
            <person name="Li Z."/>
            <person name="Wang Q."/>
            <person name="Van de Peer Y."/>
            <person name="Marchal K."/>
            <person name="Chen J."/>
        </authorList>
    </citation>
    <scope>NUCLEOTIDE SEQUENCE [LARGE SCALE GENOMIC DNA]</scope>
    <source>
        <tissue evidence="3">Leaf</tissue>
    </source>
</reference>
<name>A0A822ZJ33_NELNU</name>
<evidence type="ECO:0000313" key="4">
    <source>
        <dbReference type="Proteomes" id="UP000607653"/>
    </source>
</evidence>